<name>A0AAD0SSQ7_9BACT</name>
<organism evidence="3 4">
    <name type="scientific">Arcobacter suis CECT 7833</name>
    <dbReference type="NCBI Taxonomy" id="663365"/>
    <lineage>
        <taxon>Bacteria</taxon>
        <taxon>Pseudomonadati</taxon>
        <taxon>Campylobacterota</taxon>
        <taxon>Epsilonproteobacteria</taxon>
        <taxon>Campylobacterales</taxon>
        <taxon>Arcobacteraceae</taxon>
        <taxon>Arcobacter</taxon>
    </lineage>
</organism>
<dbReference type="Pfam" id="PF01973">
    <property type="entry name" value="MptE-like"/>
    <property type="match status" value="1"/>
</dbReference>
<dbReference type="PANTHER" id="PTHR41786">
    <property type="entry name" value="MOTILITY ACCESSORY FACTOR MAF"/>
    <property type="match status" value="1"/>
</dbReference>
<dbReference type="AlphaFoldDB" id="A0AAD0SSQ7"/>
<keyword evidence="4" id="KW-1185">Reference proteome</keyword>
<dbReference type="KEGG" id="asui:ASUIS_2451"/>
<proteinExistence type="predicted"/>
<dbReference type="Proteomes" id="UP000263040">
    <property type="component" value="Chromosome"/>
</dbReference>
<sequence length="677" mass="79813">MTQTQLELQNALTTTFLANLAFLSEYDNELYHRIDELSRMIENGTYIEKYELEFIMENGDFDIFDIQNNKYLYNRNPKKINDELVRKMEKDNKNSIFNIEELFIIKEENNISLENKFNIEYLEQSLNLTNTQMKAYQRITKDFLNSNKKRLKRIDKLVFAGTLLGRHIPKIVAKLNAKLYLVFERNLEIFRLSLFCVDYAILAKSGVIFSIMDEQKNEKKKIELFCSIYEQDNYMIKVSTTNINIGQFIDQILLELSSTKSSVYDYNRKLYVYLNRTTKYISDNYKILDFNKINNNLDFFQNKPILYLAAGPSLDDNLEWIKRNQNKFFIVTIGAIYKKLIENHISINMIISLDEQLTILNDSQFDDKSVNKISTDTIILASTMTHEKILKKFNQKNLFLYEVFYPLIQDNIAFNGPSVGEITLDILIKMNAKDIYLIGLDMALNQNTGSTHSHNSNSGIESFNLHSNEDRETFGLRKNILKVKGNFLDEVFTTALFNTSINFLEKYILSTKNLDTNIYNLSNHGAYFVSTIPLKVTDLRLKELILNEDNLLNSLNKYSITNLSDKNKDIFKLDLEFLNNKILQHILKFENDEIKSFEDFLILAIDFMNIIYKHEDYVLFDIIASYYKMIFPYLNYYFNDEKIKQETKKIKMIQKVFTEQITNLVNDYMFFLERLIK</sequence>
<evidence type="ECO:0000313" key="4">
    <source>
        <dbReference type="Proteomes" id="UP000263040"/>
    </source>
</evidence>
<dbReference type="EMBL" id="CP032100">
    <property type="protein sequence ID" value="AXX90866.1"/>
    <property type="molecule type" value="Genomic_DNA"/>
</dbReference>
<evidence type="ECO:0000259" key="2">
    <source>
        <dbReference type="Pfam" id="PF20157"/>
    </source>
</evidence>
<evidence type="ECO:0000313" key="3">
    <source>
        <dbReference type="EMBL" id="AXX90866.1"/>
    </source>
</evidence>
<protein>
    <submittedName>
        <fullName evidence="3">Motility accessory factor</fullName>
    </submittedName>
</protein>
<reference evidence="3 4" key="1">
    <citation type="submission" date="2018-08" db="EMBL/GenBank/DDBJ databases">
        <title>Complete genome of the Arcobacter suis type strain LMG 26152.</title>
        <authorList>
            <person name="Miller W.G."/>
            <person name="Yee E."/>
            <person name="Bono J.L."/>
        </authorList>
    </citation>
    <scope>NUCLEOTIDE SEQUENCE [LARGE SCALE GENOMIC DNA]</scope>
    <source>
        <strain evidence="3 4">CECT 7833</strain>
    </source>
</reference>
<feature type="domain" description="Glycosyltransferase Maf N-terminal" evidence="2">
    <location>
        <begin position="16"/>
        <end position="202"/>
    </location>
</feature>
<feature type="domain" description="6-hydroxymethylpterin diphosphokinase MptE-like" evidence="1">
    <location>
        <begin position="281"/>
        <end position="446"/>
    </location>
</feature>
<dbReference type="RefSeq" id="WP_118887430.1">
    <property type="nucleotide sequence ID" value="NZ_CP032100.1"/>
</dbReference>
<evidence type="ECO:0000259" key="1">
    <source>
        <dbReference type="Pfam" id="PF01973"/>
    </source>
</evidence>
<dbReference type="PANTHER" id="PTHR41786:SF1">
    <property type="entry name" value="6-HYDROXYMETHYLPTERIN DIPHOSPHOKINASE MPTE-LIKE DOMAIN-CONTAINING PROTEIN"/>
    <property type="match status" value="1"/>
</dbReference>
<dbReference type="InterPro" id="IPR002826">
    <property type="entry name" value="MptE-like"/>
</dbReference>
<dbReference type="Pfam" id="PF20157">
    <property type="entry name" value="Maf_flag10_N"/>
    <property type="match status" value="1"/>
</dbReference>
<gene>
    <name evidence="3" type="primary">maf1</name>
    <name evidence="3" type="ORF">ASUIS_2451</name>
</gene>
<accession>A0AAD0SSQ7</accession>
<dbReference type="InterPro" id="IPR045376">
    <property type="entry name" value="Maf_N"/>
</dbReference>